<dbReference type="PANTHER" id="PTHR10285">
    <property type="entry name" value="URIDINE KINASE"/>
    <property type="match status" value="1"/>
</dbReference>
<organism evidence="2 3">
    <name type="scientific">Candidatus Syntrophocurvum alkaliphilum</name>
    <dbReference type="NCBI Taxonomy" id="2293317"/>
    <lineage>
        <taxon>Bacteria</taxon>
        <taxon>Bacillati</taxon>
        <taxon>Bacillota</taxon>
        <taxon>Clostridia</taxon>
        <taxon>Eubacteriales</taxon>
        <taxon>Syntrophomonadaceae</taxon>
        <taxon>Candidatus Syntrophocurvum</taxon>
    </lineage>
</organism>
<dbReference type="CDD" id="cd02028">
    <property type="entry name" value="UMPK_like"/>
    <property type="match status" value="1"/>
</dbReference>
<dbReference type="GO" id="GO:0005524">
    <property type="term" value="F:ATP binding"/>
    <property type="evidence" value="ECO:0007669"/>
    <property type="project" value="InterPro"/>
</dbReference>
<dbReference type="KEGG" id="salq:SYNTR_1121"/>
<keyword evidence="2" id="KW-0418">Kinase</keyword>
<accession>A0A6I6DIL9</accession>
<dbReference type="Gene3D" id="3.40.50.300">
    <property type="entry name" value="P-loop containing nucleotide triphosphate hydrolases"/>
    <property type="match status" value="1"/>
</dbReference>
<evidence type="ECO:0000313" key="3">
    <source>
        <dbReference type="Proteomes" id="UP000426444"/>
    </source>
</evidence>
<reference evidence="3" key="1">
    <citation type="journal article" date="2019" name="Microbiology">
        <title>Complete Genome Sequence of an Uncultured Bacterium of the Candidate Phylum Bipolaricaulota.</title>
        <authorList>
            <person name="Kadnikov V.V."/>
            <person name="Mardanov A.V."/>
            <person name="Beletsky A.V."/>
            <person name="Frank Y.A."/>
            <person name="Karnachuk O.V."/>
            <person name="Ravin N.V."/>
        </authorList>
    </citation>
    <scope>NUCLEOTIDE SEQUENCE [LARGE SCALE GENOMIC DNA]</scope>
</reference>
<feature type="domain" description="Phosphoribulokinase/uridine kinase" evidence="1">
    <location>
        <begin position="296"/>
        <end position="491"/>
    </location>
</feature>
<dbReference type="OrthoDB" id="9764644at2"/>
<dbReference type="Gene3D" id="3.30.980.10">
    <property type="entry name" value="Threonyl-trna Synthetase, Chain A, domain 2"/>
    <property type="match status" value="1"/>
</dbReference>
<dbReference type="InterPro" id="IPR006083">
    <property type="entry name" value="PRK/URK"/>
</dbReference>
<dbReference type="InterPro" id="IPR018163">
    <property type="entry name" value="Thr/Ala-tRNA-synth_IIc_edit"/>
</dbReference>
<proteinExistence type="predicted"/>
<dbReference type="PRINTS" id="PR00988">
    <property type="entry name" value="URIDINKINASE"/>
</dbReference>
<keyword evidence="3" id="KW-1185">Reference proteome</keyword>
<sequence>MTNPKNNIEIEINIKNYGLIKVESGITLRNFCSQIESKLALPPVAGLIEKSLVDLNYRFEKPCTVELIDITSEMGLRVYRWTAAFLLLKASNDLYPHKKLIVRHSLSNGLYCEFEDEEISKDVIENLKNKITDLIAKDIPINRKLINKKEAIKIFEQQEQLDKVRLLNFRDKVNVHVYELDGFYEYSYGFMLPSTGMVDKFKLLQYKPGLILQTPEKDDPTTIKDYIEQPKLANIFNESKSWAKMLNTPHVAALNDIIENSDIGDIIRVNEALHEKKIASFADMICNDSNIRLVLISGPSSSGKTTLAQRLLVQLRVNGRRPVSISLDNYFVDRELTPKDENGDYDFEALEALKLDLFNEHLIKLIKGEEVEIPIYNFKTGKAEPYGVPLSVPEGEPIIIEGIHALNERLTKSIFKDKKFKIYISALTQLNLDTTNRIPTTDCRLIRRMVRDSRTRGYSALGTISRWPSVRRGEDKNIFPFQEQADVIFNSSLVYELSALKIQAENLLKNIDNSKPEYTEAQRLLKFLSYFRPIETDDIPNNSILREFIGGSCFKH</sequence>
<dbReference type="SUPFAM" id="SSF55186">
    <property type="entry name" value="ThrRS/AlaRS common domain"/>
    <property type="match status" value="1"/>
</dbReference>
<dbReference type="EC" id="2.7.1.48" evidence="2"/>
<dbReference type="Pfam" id="PF00485">
    <property type="entry name" value="PRK"/>
    <property type="match status" value="1"/>
</dbReference>
<gene>
    <name evidence="2" type="ORF">SYNTR_1121</name>
</gene>
<protein>
    <submittedName>
        <fullName evidence="2">Uridine kinase, type 2</fullName>
        <ecNumber evidence="2">2.7.1.48</ecNumber>
    </submittedName>
</protein>
<dbReference type="SUPFAM" id="SSF52540">
    <property type="entry name" value="P-loop containing nucleoside triphosphate hydrolases"/>
    <property type="match status" value="1"/>
</dbReference>
<evidence type="ECO:0000259" key="1">
    <source>
        <dbReference type="Pfam" id="PF00485"/>
    </source>
</evidence>
<dbReference type="InterPro" id="IPR027417">
    <property type="entry name" value="P-loop_NTPase"/>
</dbReference>
<dbReference type="RefSeq" id="WP_156203585.1">
    <property type="nucleotide sequence ID" value="NZ_CP046457.1"/>
</dbReference>
<dbReference type="EMBL" id="CP046457">
    <property type="protein sequence ID" value="QGT99714.1"/>
    <property type="molecule type" value="Genomic_DNA"/>
</dbReference>
<name>A0A6I6DIL9_9FIRM</name>
<keyword evidence="2" id="KW-0808">Transferase</keyword>
<dbReference type="AlphaFoldDB" id="A0A6I6DIL9"/>
<dbReference type="Proteomes" id="UP000426444">
    <property type="component" value="Chromosome"/>
</dbReference>
<evidence type="ECO:0000313" key="2">
    <source>
        <dbReference type="EMBL" id="QGT99714.1"/>
    </source>
</evidence>
<dbReference type="GO" id="GO:0004849">
    <property type="term" value="F:uridine kinase activity"/>
    <property type="evidence" value="ECO:0007669"/>
    <property type="project" value="UniProtKB-EC"/>
</dbReference>